<reference evidence="2 3" key="1">
    <citation type="submission" date="2018-08" db="EMBL/GenBank/DDBJ databases">
        <title>A genome reference for cultivated species of the human gut microbiota.</title>
        <authorList>
            <person name="Zou Y."/>
            <person name="Xue W."/>
            <person name="Luo G."/>
        </authorList>
    </citation>
    <scope>NUCLEOTIDE SEQUENCE [LARGE SCALE GENOMIC DNA]</scope>
    <source>
        <strain evidence="2 3">TM09-12</strain>
    </source>
</reference>
<dbReference type="Pfam" id="PF20357">
    <property type="entry name" value="DUF6652"/>
    <property type="match status" value="1"/>
</dbReference>
<dbReference type="InterPro" id="IPR046594">
    <property type="entry name" value="DUF6652"/>
</dbReference>
<feature type="transmembrane region" description="Helical" evidence="1">
    <location>
        <begin position="206"/>
        <end position="228"/>
    </location>
</feature>
<accession>A0A374P9Z6</accession>
<proteinExistence type="predicted"/>
<name>A0A374P9Z6_9FIRM</name>
<evidence type="ECO:0000313" key="2">
    <source>
        <dbReference type="EMBL" id="RGJ04702.1"/>
    </source>
</evidence>
<gene>
    <name evidence="2" type="ORF">DXD79_12295</name>
</gene>
<keyword evidence="1" id="KW-0812">Transmembrane</keyword>
<dbReference type="EMBL" id="QSON01000005">
    <property type="protein sequence ID" value="RGJ04702.1"/>
    <property type="molecule type" value="Genomic_DNA"/>
</dbReference>
<dbReference type="RefSeq" id="WP_117631631.1">
    <property type="nucleotide sequence ID" value="NZ_QSON01000005.1"/>
</dbReference>
<organism evidence="2 3">
    <name type="scientific">Hungatella hathewayi</name>
    <dbReference type="NCBI Taxonomy" id="154046"/>
    <lineage>
        <taxon>Bacteria</taxon>
        <taxon>Bacillati</taxon>
        <taxon>Bacillota</taxon>
        <taxon>Clostridia</taxon>
        <taxon>Lachnospirales</taxon>
        <taxon>Lachnospiraceae</taxon>
        <taxon>Hungatella</taxon>
    </lineage>
</organism>
<feature type="transmembrane region" description="Helical" evidence="1">
    <location>
        <begin position="45"/>
        <end position="65"/>
    </location>
</feature>
<dbReference type="Proteomes" id="UP000263014">
    <property type="component" value="Unassembled WGS sequence"/>
</dbReference>
<sequence length="229" mass="25269">MKKYKLQISYVILLTLCLPLSALYFTLFGETAAVAENADSASHLLSAYIPLGFVYWTGVTVLGIFNMIQSFRSFKAGSVSECVNGMLIHKYGLVVFFVINFCTIALLMFSTGLIAMIASQGTIIFALPFLLPWLFAALIAASFFTWLAMIPGAFWGIQVIRFTRVQRGMSMGKAIFHGFLQFVFMADVLDAAYLSVKKWGRGKRSAAVICALYVLLVAGAVWSICRIFA</sequence>
<feature type="transmembrane region" description="Helical" evidence="1">
    <location>
        <begin position="93"/>
        <end position="118"/>
    </location>
</feature>
<keyword evidence="1" id="KW-1133">Transmembrane helix</keyword>
<protein>
    <submittedName>
        <fullName evidence="2">Uncharacterized protein</fullName>
    </submittedName>
</protein>
<comment type="caution">
    <text evidence="2">The sequence shown here is derived from an EMBL/GenBank/DDBJ whole genome shotgun (WGS) entry which is preliminary data.</text>
</comment>
<evidence type="ECO:0000313" key="3">
    <source>
        <dbReference type="Proteomes" id="UP000263014"/>
    </source>
</evidence>
<dbReference type="AlphaFoldDB" id="A0A374P9Z6"/>
<keyword evidence="1" id="KW-0472">Membrane</keyword>
<feature type="transmembrane region" description="Helical" evidence="1">
    <location>
        <begin position="130"/>
        <end position="154"/>
    </location>
</feature>
<feature type="transmembrane region" description="Helical" evidence="1">
    <location>
        <begin position="174"/>
        <end position="194"/>
    </location>
</feature>
<evidence type="ECO:0000256" key="1">
    <source>
        <dbReference type="SAM" id="Phobius"/>
    </source>
</evidence>